<dbReference type="InterPro" id="IPR016024">
    <property type="entry name" value="ARM-type_fold"/>
</dbReference>
<organism evidence="1 2">
    <name type="scientific">Actinoalloteichus hymeniacidonis</name>
    <dbReference type="NCBI Taxonomy" id="340345"/>
    <lineage>
        <taxon>Bacteria</taxon>
        <taxon>Bacillati</taxon>
        <taxon>Actinomycetota</taxon>
        <taxon>Actinomycetes</taxon>
        <taxon>Pseudonocardiales</taxon>
        <taxon>Pseudonocardiaceae</taxon>
        <taxon>Actinoalloteichus</taxon>
    </lineage>
</organism>
<evidence type="ECO:0000313" key="1">
    <source>
        <dbReference type="EMBL" id="AOS64959.1"/>
    </source>
</evidence>
<protein>
    <recommendedName>
        <fullName evidence="3">HEAT repeat domain-containing protein</fullName>
    </recommendedName>
</protein>
<proteinExistence type="predicted"/>
<dbReference type="InterPro" id="IPR011989">
    <property type="entry name" value="ARM-like"/>
</dbReference>
<dbReference type="Gene3D" id="1.25.10.10">
    <property type="entry name" value="Leucine-rich Repeat Variant"/>
    <property type="match status" value="1"/>
</dbReference>
<dbReference type="AlphaFoldDB" id="A0AAC9HTB1"/>
<dbReference type="Proteomes" id="UP000095210">
    <property type="component" value="Chromosome"/>
</dbReference>
<dbReference type="EMBL" id="CP014859">
    <property type="protein sequence ID" value="AOS64959.1"/>
    <property type="molecule type" value="Genomic_DNA"/>
</dbReference>
<dbReference type="KEGG" id="ahm:TL08_20840"/>
<keyword evidence="2" id="KW-1185">Reference proteome</keyword>
<name>A0AAC9HTB1_9PSEU</name>
<dbReference type="SUPFAM" id="SSF48371">
    <property type="entry name" value="ARM repeat"/>
    <property type="match status" value="1"/>
</dbReference>
<gene>
    <name evidence="1" type="ORF">TL08_20840</name>
</gene>
<accession>A0AAC9HTB1</accession>
<evidence type="ECO:0008006" key="3">
    <source>
        <dbReference type="Google" id="ProtNLM"/>
    </source>
</evidence>
<evidence type="ECO:0000313" key="2">
    <source>
        <dbReference type="Proteomes" id="UP000095210"/>
    </source>
</evidence>
<reference evidence="2" key="1">
    <citation type="submission" date="2016-03" db="EMBL/GenBank/DDBJ databases">
        <title>Complete genome sequence of the type strain Actinoalloteichus hymeniacidonis DSM 45092.</title>
        <authorList>
            <person name="Schaffert L."/>
            <person name="Albersmeier A."/>
            <person name="Winkler A."/>
            <person name="Kalinowski J."/>
            <person name="Zotchev S."/>
            <person name="Ruckert C."/>
        </authorList>
    </citation>
    <scope>NUCLEOTIDE SEQUENCE [LARGE SCALE GENOMIC DNA]</scope>
    <source>
        <strain evidence="2">HPA177(T) (DSM 45092(T))</strain>
    </source>
</reference>
<sequence length="671" mass="75648">MMTEDRPQQAEELDQKEKVFFPERYSRFQVEGDSHGVQADTIHGNQTWNYTELFVEAKPWDRVLSRDEMADGTPFIEPGGYEDARRLLSRTGVMALRGEGSGREFAAKRLLAEYRPRVVVELDPHRTLTVEPRFEQGHAYLWELCAVNGHSALSEPGFRRLASAVRAKGGLLILIPDDAFYLPSELDSTQVRLSPPAAMDVFSAIVGHRDACRAEEIISLAKENEEDLLRPGTSPGRAVQVADALMAAGADPIRIRETLDSFRGHRNATVERWFSVERTPMEISMAIAVAFFENRAMDPVYDLARSLLEAINKAQQSIDGVPPATIPIFETSRSGLLRRIEARGDIIEHPRHPGLQDETVRFLSSERGAAILTYVWRHYDRVRPVLLDWMSAPNFPTEFRLACVNALCLVTKDVPAHRPLDRIRSLASHQRLSSRELAAQALRRLARNPQLTEMVETLVDDWVHNDTKVMVRTTAALMLSTSYGKENLPKSLQRLARLAQAPNPQLRNNVVRSLLVLLADEKSRSAVLTALSRWTDPAVNRAGQQQVAFATFLWALGFNPQDDRILLTGPPPDVDASRTAQQTESLTATLLTRLVHDPSVFGDEAISQISTLAGGHEIHEARLCRMMRLVLPDSRWWPRTKFRWAYVTRFPQRGLQMARILQAYGRADRRG</sequence>